<accession>A0A0N4U7P4</accession>
<dbReference type="PANTHER" id="PTHR46783:SF1">
    <property type="entry name" value="CYTOGLOBIN-1-RELATED"/>
    <property type="match status" value="1"/>
</dbReference>
<dbReference type="WBParaSite" id="DME_0000301501-mRNA-1">
    <property type="protein sequence ID" value="DME_0000301501-mRNA-1"/>
    <property type="gene ID" value="DME_0000301501"/>
</dbReference>
<reference evidence="10" key="1">
    <citation type="submission" date="2017-02" db="UniProtKB">
        <authorList>
            <consortium name="WormBaseParasite"/>
        </authorList>
    </citation>
    <scope>IDENTIFICATION</scope>
</reference>
<evidence type="ECO:0000256" key="3">
    <source>
        <dbReference type="ARBA" id="ARBA00022723"/>
    </source>
</evidence>
<keyword evidence="9" id="KW-1185">Reference proteome</keyword>
<keyword evidence="4" id="KW-0408">Iron</keyword>
<dbReference type="GO" id="GO:0019825">
    <property type="term" value="F:oxygen binding"/>
    <property type="evidence" value="ECO:0007669"/>
    <property type="project" value="InterPro"/>
</dbReference>
<dbReference type="GO" id="GO:0005344">
    <property type="term" value="F:oxygen carrier activity"/>
    <property type="evidence" value="ECO:0007669"/>
    <property type="project" value="UniProtKB-KW"/>
</dbReference>
<dbReference type="InterPro" id="IPR000971">
    <property type="entry name" value="Globin"/>
</dbReference>
<evidence type="ECO:0000256" key="2">
    <source>
        <dbReference type="ARBA" id="ARBA00022617"/>
    </source>
</evidence>
<dbReference type="InterPro" id="IPR009050">
    <property type="entry name" value="Globin-like_sf"/>
</dbReference>
<dbReference type="CDD" id="cd01040">
    <property type="entry name" value="Mb-like"/>
    <property type="match status" value="1"/>
</dbReference>
<dbReference type="SUPFAM" id="SSF46458">
    <property type="entry name" value="Globin-like"/>
    <property type="match status" value="1"/>
</dbReference>
<evidence type="ECO:0000259" key="6">
    <source>
        <dbReference type="PROSITE" id="PS01033"/>
    </source>
</evidence>
<evidence type="ECO:0000256" key="5">
    <source>
        <dbReference type="RuleBase" id="RU000356"/>
    </source>
</evidence>
<dbReference type="STRING" id="318479.A0A0N4U7P4"/>
<dbReference type="InterPro" id="IPR012292">
    <property type="entry name" value="Globin/Proto"/>
</dbReference>
<name>A0A0N4U7P4_DRAME</name>
<dbReference type="AlphaFoldDB" id="A0A0N4U7P4"/>
<dbReference type="GO" id="GO:0016491">
    <property type="term" value="F:oxidoreductase activity"/>
    <property type="evidence" value="ECO:0007669"/>
    <property type="project" value="UniProtKB-ARBA"/>
</dbReference>
<dbReference type="InterPro" id="IPR044399">
    <property type="entry name" value="Mb-like_M"/>
</dbReference>
<comment type="subunit">
    <text evidence="1">Monomer.</text>
</comment>
<dbReference type="Pfam" id="PF00042">
    <property type="entry name" value="Globin"/>
    <property type="match status" value="1"/>
</dbReference>
<dbReference type="PROSITE" id="PS01033">
    <property type="entry name" value="GLOBIN"/>
    <property type="match status" value="1"/>
</dbReference>
<feature type="domain" description="Globin" evidence="6">
    <location>
        <begin position="38"/>
        <end position="186"/>
    </location>
</feature>
<dbReference type="EMBL" id="UYYG01001159">
    <property type="protein sequence ID" value="VDN57201.1"/>
    <property type="molecule type" value="Genomic_DNA"/>
</dbReference>
<keyword evidence="5" id="KW-0561">Oxygen transport</keyword>
<organism evidence="8 10">
    <name type="scientific">Dracunculus medinensis</name>
    <name type="common">Guinea worm</name>
    <dbReference type="NCBI Taxonomy" id="318479"/>
    <lineage>
        <taxon>Eukaryota</taxon>
        <taxon>Metazoa</taxon>
        <taxon>Ecdysozoa</taxon>
        <taxon>Nematoda</taxon>
        <taxon>Chromadorea</taxon>
        <taxon>Rhabditida</taxon>
        <taxon>Spirurina</taxon>
        <taxon>Dracunculoidea</taxon>
        <taxon>Dracunculidae</taxon>
        <taxon>Dracunculus</taxon>
    </lineage>
</organism>
<dbReference type="Gene3D" id="1.10.490.10">
    <property type="entry name" value="Globins"/>
    <property type="match status" value="1"/>
</dbReference>
<keyword evidence="2 5" id="KW-0349">Heme</keyword>
<evidence type="ECO:0000256" key="1">
    <source>
        <dbReference type="ARBA" id="ARBA00011245"/>
    </source>
</evidence>
<gene>
    <name evidence="7" type="ORF">DME_LOCUS7174</name>
</gene>
<dbReference type="InterPro" id="IPR013314">
    <property type="entry name" value="Globin_lamprey/hagfish"/>
</dbReference>
<protein>
    <submittedName>
        <fullName evidence="10">GLOBIN domain-containing protein</fullName>
    </submittedName>
</protein>
<comment type="similarity">
    <text evidence="5">Belongs to the globin family.</text>
</comment>
<dbReference type="OrthoDB" id="436496at2759"/>
<evidence type="ECO:0000313" key="8">
    <source>
        <dbReference type="Proteomes" id="UP000038040"/>
    </source>
</evidence>
<evidence type="ECO:0000313" key="9">
    <source>
        <dbReference type="Proteomes" id="UP000274756"/>
    </source>
</evidence>
<evidence type="ECO:0000256" key="4">
    <source>
        <dbReference type="ARBA" id="ARBA00023004"/>
    </source>
</evidence>
<keyword evidence="3" id="KW-0479">Metal-binding</keyword>
<reference evidence="7 9" key="2">
    <citation type="submission" date="2018-11" db="EMBL/GenBank/DDBJ databases">
        <authorList>
            <consortium name="Pathogen Informatics"/>
        </authorList>
    </citation>
    <scope>NUCLEOTIDE SEQUENCE [LARGE SCALE GENOMIC DNA]</scope>
</reference>
<evidence type="ECO:0000313" key="10">
    <source>
        <dbReference type="WBParaSite" id="DME_0000301501-mRNA-1"/>
    </source>
</evidence>
<dbReference type="GO" id="GO:0020037">
    <property type="term" value="F:heme binding"/>
    <property type="evidence" value="ECO:0007669"/>
    <property type="project" value="InterPro"/>
</dbReference>
<dbReference type="Proteomes" id="UP000274756">
    <property type="component" value="Unassembled WGS sequence"/>
</dbReference>
<evidence type="ECO:0000313" key="7">
    <source>
        <dbReference type="EMBL" id="VDN57201.1"/>
    </source>
</evidence>
<sequence length="186" mass="21735">MEKKLEISVLKDQKRLETYAKAEQLSSDELVISREIARLTLDQRRIIKESMQYLKQDELRNGWAIFVRFLSQHPELKKIWPQFRPVADSSLISSDVVKAHALTYMKGLNHIIDNMDDEIRLSIAIRKISQSHAKWQISKKNVMDMVPELIVVLKSGTQIIDEATEDAWCTLYAIIGNLIEYFKRKY</sequence>
<dbReference type="Proteomes" id="UP000038040">
    <property type="component" value="Unplaced"/>
</dbReference>
<dbReference type="PANTHER" id="PTHR46783">
    <property type="entry name" value="CYTOGLOBIN"/>
    <property type="match status" value="1"/>
</dbReference>
<dbReference type="GO" id="GO:0005506">
    <property type="term" value="F:iron ion binding"/>
    <property type="evidence" value="ECO:0007669"/>
    <property type="project" value="InterPro"/>
</dbReference>
<proteinExistence type="inferred from homology"/>
<keyword evidence="5" id="KW-0813">Transport</keyword>